<accession>A0A2I0IQ21</accession>
<protein>
    <submittedName>
        <fullName evidence="1">Uncharacterized protein</fullName>
    </submittedName>
</protein>
<sequence length="80" mass="9113">MVGDRARKLRVGLRVDCSGGNIPLMNVGRWCEKMGRSGETKILSAYALNLNEWSACMWFGQRRSLRLIAPFLHSGEFQLR</sequence>
<proteinExistence type="predicted"/>
<comment type="caution">
    <text evidence="1">The sequence shown here is derived from an EMBL/GenBank/DDBJ whole genome shotgun (WGS) entry which is preliminary data.</text>
</comment>
<evidence type="ECO:0000313" key="1">
    <source>
        <dbReference type="EMBL" id="PKI46108.1"/>
    </source>
</evidence>
<evidence type="ECO:0000313" key="2">
    <source>
        <dbReference type="Proteomes" id="UP000233551"/>
    </source>
</evidence>
<organism evidence="1 2">
    <name type="scientific">Punica granatum</name>
    <name type="common">Pomegranate</name>
    <dbReference type="NCBI Taxonomy" id="22663"/>
    <lineage>
        <taxon>Eukaryota</taxon>
        <taxon>Viridiplantae</taxon>
        <taxon>Streptophyta</taxon>
        <taxon>Embryophyta</taxon>
        <taxon>Tracheophyta</taxon>
        <taxon>Spermatophyta</taxon>
        <taxon>Magnoliopsida</taxon>
        <taxon>eudicotyledons</taxon>
        <taxon>Gunneridae</taxon>
        <taxon>Pentapetalae</taxon>
        <taxon>rosids</taxon>
        <taxon>malvids</taxon>
        <taxon>Myrtales</taxon>
        <taxon>Lythraceae</taxon>
        <taxon>Punica</taxon>
    </lineage>
</organism>
<name>A0A2I0IQ21_PUNGR</name>
<dbReference type="EMBL" id="PGOL01002673">
    <property type="protein sequence ID" value="PKI46108.1"/>
    <property type="molecule type" value="Genomic_DNA"/>
</dbReference>
<dbReference type="AlphaFoldDB" id="A0A2I0IQ21"/>
<reference evidence="1 2" key="1">
    <citation type="submission" date="2017-11" db="EMBL/GenBank/DDBJ databases">
        <title>De-novo sequencing of pomegranate (Punica granatum L.) genome.</title>
        <authorList>
            <person name="Akparov Z."/>
            <person name="Amiraslanov A."/>
            <person name="Hajiyeva S."/>
            <person name="Abbasov M."/>
            <person name="Kaur K."/>
            <person name="Hamwieh A."/>
            <person name="Solovyev V."/>
            <person name="Salamov A."/>
            <person name="Braich B."/>
            <person name="Kosarev P."/>
            <person name="Mahmoud A."/>
            <person name="Hajiyev E."/>
            <person name="Babayeva S."/>
            <person name="Izzatullayeva V."/>
            <person name="Mammadov A."/>
            <person name="Mammadov A."/>
            <person name="Sharifova S."/>
            <person name="Ojaghi J."/>
            <person name="Eynullazada K."/>
            <person name="Bayramov B."/>
            <person name="Abdulazimova A."/>
            <person name="Shahmuradov I."/>
        </authorList>
    </citation>
    <scope>NUCLEOTIDE SEQUENCE [LARGE SCALE GENOMIC DNA]</scope>
    <source>
        <strain evidence="2">cv. AG2017</strain>
        <tissue evidence="1">Leaf</tissue>
    </source>
</reference>
<dbReference type="Proteomes" id="UP000233551">
    <property type="component" value="Unassembled WGS sequence"/>
</dbReference>
<keyword evidence="2" id="KW-1185">Reference proteome</keyword>
<gene>
    <name evidence="1" type="ORF">CRG98_033503</name>
</gene>